<feature type="region of interest" description="Disordered" evidence="1">
    <location>
        <begin position="38"/>
        <end position="93"/>
    </location>
</feature>
<evidence type="ECO:0000256" key="1">
    <source>
        <dbReference type="SAM" id="MobiDB-lite"/>
    </source>
</evidence>
<name>A0AAW0WPK0_CHEQU</name>
<accession>A0AAW0WPK0</accession>
<feature type="region of interest" description="Disordered" evidence="1">
    <location>
        <begin position="1"/>
        <end position="22"/>
    </location>
</feature>
<organism evidence="2 3">
    <name type="scientific">Cherax quadricarinatus</name>
    <name type="common">Australian red claw crayfish</name>
    <dbReference type="NCBI Taxonomy" id="27406"/>
    <lineage>
        <taxon>Eukaryota</taxon>
        <taxon>Metazoa</taxon>
        <taxon>Ecdysozoa</taxon>
        <taxon>Arthropoda</taxon>
        <taxon>Crustacea</taxon>
        <taxon>Multicrustacea</taxon>
        <taxon>Malacostraca</taxon>
        <taxon>Eumalacostraca</taxon>
        <taxon>Eucarida</taxon>
        <taxon>Decapoda</taxon>
        <taxon>Pleocyemata</taxon>
        <taxon>Astacidea</taxon>
        <taxon>Parastacoidea</taxon>
        <taxon>Parastacidae</taxon>
        <taxon>Cherax</taxon>
    </lineage>
</organism>
<feature type="compositionally biased region" description="Low complexity" evidence="1">
    <location>
        <begin position="76"/>
        <end position="93"/>
    </location>
</feature>
<gene>
    <name evidence="2" type="ORF">OTU49_008867</name>
</gene>
<reference evidence="2 3" key="1">
    <citation type="journal article" date="2024" name="BMC Genomics">
        <title>Genome assembly of redclaw crayfish (Cherax quadricarinatus) provides insights into its immune adaptation and hypoxia tolerance.</title>
        <authorList>
            <person name="Liu Z."/>
            <person name="Zheng J."/>
            <person name="Li H."/>
            <person name="Fang K."/>
            <person name="Wang S."/>
            <person name="He J."/>
            <person name="Zhou D."/>
            <person name="Weng S."/>
            <person name="Chi M."/>
            <person name="Gu Z."/>
            <person name="He J."/>
            <person name="Li F."/>
            <person name="Wang M."/>
        </authorList>
    </citation>
    <scope>NUCLEOTIDE SEQUENCE [LARGE SCALE GENOMIC DNA]</scope>
    <source>
        <strain evidence="2">ZL_2023a</strain>
    </source>
</reference>
<feature type="compositionally biased region" description="Polar residues" evidence="1">
    <location>
        <begin position="38"/>
        <end position="66"/>
    </location>
</feature>
<dbReference type="Proteomes" id="UP001445076">
    <property type="component" value="Unassembled WGS sequence"/>
</dbReference>
<evidence type="ECO:0000313" key="2">
    <source>
        <dbReference type="EMBL" id="KAK8728916.1"/>
    </source>
</evidence>
<dbReference type="AlphaFoldDB" id="A0AAW0WPK0"/>
<evidence type="ECO:0000313" key="3">
    <source>
        <dbReference type="Proteomes" id="UP001445076"/>
    </source>
</evidence>
<protein>
    <submittedName>
        <fullName evidence="2">Uncharacterized protein</fullName>
    </submittedName>
</protein>
<sequence>MTYGSPTSQPLLGQAQASQTQPFVSQAQINQMFTSHSCDSQTSLTASHPLRSSQGSLDVSQVSCASSGPPATPAITHSTSLPPVSLPSTQTPTSHICADFPF</sequence>
<comment type="caution">
    <text evidence="2">The sequence shown here is derived from an EMBL/GenBank/DDBJ whole genome shotgun (WGS) entry which is preliminary data.</text>
</comment>
<proteinExistence type="predicted"/>
<dbReference type="EMBL" id="JARKIK010000069">
    <property type="protein sequence ID" value="KAK8728916.1"/>
    <property type="molecule type" value="Genomic_DNA"/>
</dbReference>
<keyword evidence="3" id="KW-1185">Reference proteome</keyword>